<keyword evidence="3" id="KW-1185">Reference proteome</keyword>
<accession>A0A0S4JMM5</accession>
<evidence type="ECO:0000313" key="2">
    <source>
        <dbReference type="EMBL" id="CUG91160.1"/>
    </source>
</evidence>
<dbReference type="Proteomes" id="UP000051952">
    <property type="component" value="Unassembled WGS sequence"/>
</dbReference>
<name>A0A0S4JMM5_BODSA</name>
<sequence>MLRLDLWIYLLLASLSADFVVSQNIITCDTSALTLSSAGTYTLTGCSAPAKIVTIDATVNSVTLSVVSSTIQSIQISSGGSVAVVLSSSTLTSSSTSNIVVSSLPTSMSISMTSSTLTTTSLANVYVTPAVPASVVNIVLVSSTLAASGGNNLYFGGAISGIGLSISGGAWSSSGHCIYFASSFTGSPSPIAVTMRSALTMTSSSASALYFGGAVSNVGLSFLDSSTTIQSSSNTIQFASSATVLRMTMTSCTITSAGASNVAFQGASSSITISTTSASLIASTSHNLMFVSGVTVTSLSLSIASASLLRSGTSGTSSANIAISGSSSNLIVTITGSSVLSCQGVGQGNIYVAGNNNAATVSVVSSTLSSSGYNFNLGTVTALGVYLNTLTGVTSGTQSFLLAATSGIANTIAATTTASWTAGGGYLLVQGATTQLLLTIDTVTIAGSSGHLVQFGSTVSSFVGSITGSSLTATAGAVFQFSGVMQSSC</sequence>
<proteinExistence type="predicted"/>
<dbReference type="VEuPathDB" id="TriTrypDB:BSAL_30500"/>
<feature type="chain" id="PRO_5006622635" description="GPI-anchored surface protein" evidence="1">
    <location>
        <begin position="23"/>
        <end position="489"/>
    </location>
</feature>
<keyword evidence="1" id="KW-0732">Signal</keyword>
<dbReference type="AlphaFoldDB" id="A0A0S4JMM5"/>
<dbReference type="EMBL" id="CYKH01001894">
    <property type="protein sequence ID" value="CUG91160.1"/>
    <property type="molecule type" value="Genomic_DNA"/>
</dbReference>
<feature type="signal peptide" evidence="1">
    <location>
        <begin position="1"/>
        <end position="22"/>
    </location>
</feature>
<protein>
    <recommendedName>
        <fullName evidence="4">GPI-anchored surface protein</fullName>
    </recommendedName>
</protein>
<gene>
    <name evidence="2" type="ORF">BSAL_30500</name>
</gene>
<reference evidence="3" key="1">
    <citation type="submission" date="2015-09" db="EMBL/GenBank/DDBJ databases">
        <authorList>
            <consortium name="Pathogen Informatics"/>
        </authorList>
    </citation>
    <scope>NUCLEOTIDE SEQUENCE [LARGE SCALE GENOMIC DNA]</scope>
    <source>
        <strain evidence="3">Lake Konstanz</strain>
    </source>
</reference>
<evidence type="ECO:0000256" key="1">
    <source>
        <dbReference type="SAM" id="SignalP"/>
    </source>
</evidence>
<evidence type="ECO:0000313" key="3">
    <source>
        <dbReference type="Proteomes" id="UP000051952"/>
    </source>
</evidence>
<organism evidence="2 3">
    <name type="scientific">Bodo saltans</name>
    <name type="common">Flagellated protozoan</name>
    <dbReference type="NCBI Taxonomy" id="75058"/>
    <lineage>
        <taxon>Eukaryota</taxon>
        <taxon>Discoba</taxon>
        <taxon>Euglenozoa</taxon>
        <taxon>Kinetoplastea</taxon>
        <taxon>Metakinetoplastina</taxon>
        <taxon>Eubodonida</taxon>
        <taxon>Bodonidae</taxon>
        <taxon>Bodo</taxon>
    </lineage>
</organism>
<evidence type="ECO:0008006" key="4">
    <source>
        <dbReference type="Google" id="ProtNLM"/>
    </source>
</evidence>